<dbReference type="InterPro" id="IPR013786">
    <property type="entry name" value="AcylCoA_DH/ox_N"/>
</dbReference>
<dbReference type="InterPro" id="IPR036250">
    <property type="entry name" value="AcylCo_DH-like_C"/>
</dbReference>
<dbReference type="AlphaFoldDB" id="D3FBM5"/>
<keyword evidence="4" id="KW-0274">FAD</keyword>
<evidence type="ECO:0000256" key="3">
    <source>
        <dbReference type="ARBA" id="ARBA00022630"/>
    </source>
</evidence>
<dbReference type="KEGG" id="cwo:Cwoe_0961"/>
<evidence type="ECO:0000256" key="4">
    <source>
        <dbReference type="ARBA" id="ARBA00022827"/>
    </source>
</evidence>
<dbReference type="Gene3D" id="1.10.540.10">
    <property type="entry name" value="Acyl-CoA dehydrogenase/oxidase, N-terminal domain"/>
    <property type="match status" value="1"/>
</dbReference>
<gene>
    <name evidence="8" type="ordered locus">Cwoe_0961</name>
</gene>
<evidence type="ECO:0000313" key="8">
    <source>
        <dbReference type="EMBL" id="ADB49394.1"/>
    </source>
</evidence>
<evidence type="ECO:0000259" key="6">
    <source>
        <dbReference type="Pfam" id="PF00441"/>
    </source>
</evidence>
<dbReference type="GO" id="GO:0050660">
    <property type="term" value="F:flavin adenine dinucleotide binding"/>
    <property type="evidence" value="ECO:0007669"/>
    <property type="project" value="InterPro"/>
</dbReference>
<reference evidence="8 9" key="1">
    <citation type="journal article" date="2010" name="Stand. Genomic Sci.">
        <title>Complete genome sequence of Conexibacter woesei type strain (ID131577).</title>
        <authorList>
            <person name="Pukall R."/>
            <person name="Lapidus A."/>
            <person name="Glavina Del Rio T."/>
            <person name="Copeland A."/>
            <person name="Tice H."/>
            <person name="Cheng J.-F."/>
            <person name="Lucas S."/>
            <person name="Chen F."/>
            <person name="Nolan M."/>
            <person name="Bruce D."/>
            <person name="Goodwin L."/>
            <person name="Pitluck S."/>
            <person name="Mavromatis K."/>
            <person name="Ivanova N."/>
            <person name="Ovchinnikova G."/>
            <person name="Pati A."/>
            <person name="Chen A."/>
            <person name="Palaniappan K."/>
            <person name="Land M."/>
            <person name="Hauser L."/>
            <person name="Chang Y.-J."/>
            <person name="Jeffries C.D."/>
            <person name="Chain P."/>
            <person name="Meincke L."/>
            <person name="Sims D."/>
            <person name="Brettin T."/>
            <person name="Detter J.C."/>
            <person name="Rohde M."/>
            <person name="Goeker M."/>
            <person name="Bristow J."/>
            <person name="Eisen J.A."/>
            <person name="Markowitz V."/>
            <person name="Kyrpides N.C."/>
            <person name="Klenk H.-P."/>
            <person name="Hugenholtz P."/>
        </authorList>
    </citation>
    <scope>NUCLEOTIDE SEQUENCE [LARGE SCALE GENOMIC DNA]</scope>
    <source>
        <strain evidence="9">DSM 14684 / CIP 108061 / JCM 11494 / NBRC 100937 / ID131577</strain>
    </source>
</reference>
<dbReference type="HOGENOM" id="CLU_018204_5_1_11"/>
<reference evidence="9" key="2">
    <citation type="submission" date="2010-01" db="EMBL/GenBank/DDBJ databases">
        <title>The complete genome of Conexibacter woesei DSM 14684.</title>
        <authorList>
            <consortium name="US DOE Joint Genome Institute (JGI-PGF)"/>
            <person name="Lucas S."/>
            <person name="Copeland A."/>
            <person name="Lapidus A."/>
            <person name="Glavina del Rio T."/>
            <person name="Dalin E."/>
            <person name="Tice H."/>
            <person name="Bruce D."/>
            <person name="Goodwin L."/>
            <person name="Pitluck S."/>
            <person name="Kyrpides N."/>
            <person name="Mavromatis K."/>
            <person name="Ivanova N."/>
            <person name="Mikhailova N."/>
            <person name="Chertkov O."/>
            <person name="Brettin T."/>
            <person name="Detter J.C."/>
            <person name="Han C."/>
            <person name="Larimer F."/>
            <person name="Land M."/>
            <person name="Hauser L."/>
            <person name="Markowitz V."/>
            <person name="Cheng J.-F."/>
            <person name="Hugenholtz P."/>
            <person name="Woyke T."/>
            <person name="Wu D."/>
            <person name="Pukall R."/>
            <person name="Steenblock K."/>
            <person name="Schneider S."/>
            <person name="Klenk H.-P."/>
            <person name="Eisen J.A."/>
        </authorList>
    </citation>
    <scope>NUCLEOTIDE SEQUENCE [LARGE SCALE GENOMIC DNA]</scope>
    <source>
        <strain evidence="9">DSM 14684 / CIP 108061 / JCM 11494 / NBRC 100937 / ID131577</strain>
    </source>
</reference>
<dbReference type="Proteomes" id="UP000008229">
    <property type="component" value="Chromosome"/>
</dbReference>
<dbReference type="EMBL" id="CP001854">
    <property type="protein sequence ID" value="ADB49394.1"/>
    <property type="molecule type" value="Genomic_DNA"/>
</dbReference>
<dbReference type="RefSeq" id="WP_012932447.1">
    <property type="nucleotide sequence ID" value="NC_013739.1"/>
</dbReference>
<evidence type="ECO:0000313" key="9">
    <source>
        <dbReference type="Proteomes" id="UP000008229"/>
    </source>
</evidence>
<proteinExistence type="inferred from homology"/>
<dbReference type="SUPFAM" id="SSF47203">
    <property type="entry name" value="Acyl-CoA dehydrogenase C-terminal domain-like"/>
    <property type="match status" value="1"/>
</dbReference>
<sequence length="352" mass="36649">MHFDFTDDQREIKRTARELLSARSGFERVRAVAEGDGAYDAALWDELVALGWTGIALPESYGGQGLGVLELTILLEELGYAVTPSRFLSNAAAGLLIGAAGSQQQRDALLPGIASGRETATLALARDGVAELVPDADSARWIVLVEDGRAVVHDARGGGVAVQPRATIDPTRRYARVVVAGGGEAAGEPLAGAVADGLDRAEIALAAELTGIAQRALELTVAYVKERRQFGTPVGAFQAVSHRAAQMLLETEGARSATYFAAWAADAEPASLARGASLAKAAAADAGRHVTAAAIQLHGGIGFTWEADVHWLYKRAQLDAALLAPAAWHRARIARLAAEGSRAATPTPAPAA</sequence>
<keyword evidence="3" id="KW-0285">Flavoprotein</keyword>
<keyword evidence="9" id="KW-1185">Reference proteome</keyword>
<feature type="domain" description="Acyl-CoA dehydrogenase/oxidase C-terminal" evidence="6">
    <location>
        <begin position="196"/>
        <end position="335"/>
    </location>
</feature>
<dbReference type="Pfam" id="PF02771">
    <property type="entry name" value="Acyl-CoA_dh_N"/>
    <property type="match status" value="1"/>
</dbReference>
<dbReference type="Gene3D" id="1.20.140.10">
    <property type="entry name" value="Butyryl-CoA Dehydrogenase, subunit A, domain 3"/>
    <property type="match status" value="1"/>
</dbReference>
<organism evidence="8 9">
    <name type="scientific">Conexibacter woesei (strain DSM 14684 / CCUG 47730 / CIP 108061 / JCM 11494 / NBRC 100937 / ID131577)</name>
    <dbReference type="NCBI Taxonomy" id="469383"/>
    <lineage>
        <taxon>Bacteria</taxon>
        <taxon>Bacillati</taxon>
        <taxon>Actinomycetota</taxon>
        <taxon>Thermoleophilia</taxon>
        <taxon>Solirubrobacterales</taxon>
        <taxon>Conexibacteraceae</taxon>
        <taxon>Conexibacter</taxon>
    </lineage>
</organism>
<dbReference type="PANTHER" id="PTHR43884">
    <property type="entry name" value="ACYL-COA DEHYDROGENASE"/>
    <property type="match status" value="1"/>
</dbReference>
<dbReference type="SUPFAM" id="SSF56645">
    <property type="entry name" value="Acyl-CoA dehydrogenase NM domain-like"/>
    <property type="match status" value="1"/>
</dbReference>
<dbReference type="Pfam" id="PF00441">
    <property type="entry name" value="Acyl-CoA_dh_1"/>
    <property type="match status" value="1"/>
</dbReference>
<dbReference type="InterPro" id="IPR037069">
    <property type="entry name" value="AcylCoA_DH/ox_N_sf"/>
</dbReference>
<name>D3FBM5_CONWI</name>
<dbReference type="STRING" id="469383.Cwoe_0961"/>
<protein>
    <submittedName>
        <fullName evidence="8">Acyl-CoA dehydrogenase domain protein</fullName>
    </submittedName>
</protein>
<dbReference type="InterPro" id="IPR009075">
    <property type="entry name" value="AcylCo_DH/oxidase_C"/>
</dbReference>
<dbReference type="GO" id="GO:0003995">
    <property type="term" value="F:acyl-CoA dehydrogenase activity"/>
    <property type="evidence" value="ECO:0007669"/>
    <property type="project" value="TreeGrafter"/>
</dbReference>
<evidence type="ECO:0000256" key="1">
    <source>
        <dbReference type="ARBA" id="ARBA00001974"/>
    </source>
</evidence>
<dbReference type="InterPro" id="IPR009100">
    <property type="entry name" value="AcylCoA_DH/oxidase_NM_dom_sf"/>
</dbReference>
<dbReference type="PANTHER" id="PTHR43884:SF20">
    <property type="entry name" value="ACYL-COA DEHYDROGENASE FADE28"/>
    <property type="match status" value="1"/>
</dbReference>
<evidence type="ECO:0000256" key="2">
    <source>
        <dbReference type="ARBA" id="ARBA00009347"/>
    </source>
</evidence>
<feature type="domain" description="Acyl-CoA dehydrogenase/oxidase N-terminal" evidence="7">
    <location>
        <begin position="6"/>
        <end position="116"/>
    </location>
</feature>
<keyword evidence="5" id="KW-0560">Oxidoreductase</keyword>
<dbReference type="eggNOG" id="COG1960">
    <property type="taxonomic scope" value="Bacteria"/>
</dbReference>
<comment type="cofactor">
    <cofactor evidence="1">
        <name>FAD</name>
        <dbReference type="ChEBI" id="CHEBI:57692"/>
    </cofactor>
</comment>
<evidence type="ECO:0000259" key="7">
    <source>
        <dbReference type="Pfam" id="PF02771"/>
    </source>
</evidence>
<dbReference type="OrthoDB" id="8677713at2"/>
<comment type="similarity">
    <text evidence="2">Belongs to the acyl-CoA dehydrogenase family.</text>
</comment>
<accession>D3FBM5</accession>
<evidence type="ECO:0000256" key="5">
    <source>
        <dbReference type="ARBA" id="ARBA00023002"/>
    </source>
</evidence>